<dbReference type="GO" id="GO:0006629">
    <property type="term" value="P:lipid metabolic process"/>
    <property type="evidence" value="ECO:0007669"/>
    <property type="project" value="InterPro"/>
</dbReference>
<evidence type="ECO:0000313" key="2">
    <source>
        <dbReference type="EMBL" id="GFH48880.1"/>
    </source>
</evidence>
<evidence type="ECO:0000313" key="3">
    <source>
        <dbReference type="Proteomes" id="UP001054902"/>
    </source>
</evidence>
<protein>
    <recommendedName>
        <fullName evidence="1">Fungal lipase-type domain-containing protein</fullName>
    </recommendedName>
</protein>
<organism evidence="2 3">
    <name type="scientific">Chaetoceros tenuissimus</name>
    <dbReference type="NCBI Taxonomy" id="426638"/>
    <lineage>
        <taxon>Eukaryota</taxon>
        <taxon>Sar</taxon>
        <taxon>Stramenopiles</taxon>
        <taxon>Ochrophyta</taxon>
        <taxon>Bacillariophyta</taxon>
        <taxon>Coscinodiscophyceae</taxon>
        <taxon>Chaetocerotophycidae</taxon>
        <taxon>Chaetocerotales</taxon>
        <taxon>Chaetocerotaceae</taxon>
        <taxon>Chaetoceros</taxon>
    </lineage>
</organism>
<dbReference type="CDD" id="cd00519">
    <property type="entry name" value="Lipase_3"/>
    <property type="match status" value="1"/>
</dbReference>
<dbReference type="Proteomes" id="UP001054902">
    <property type="component" value="Unassembled WGS sequence"/>
</dbReference>
<dbReference type="Pfam" id="PF01764">
    <property type="entry name" value="Lipase_3"/>
    <property type="match status" value="1"/>
</dbReference>
<sequence length="424" mass="48434">MSSFHSADSSPNLYDEIQEMGDVSFLIYYLGYIKAASRKAKEENIEFKGMDVGENGMTMKEGVISSSELSKTYTPSEIKTIIADNLEYLQQLFPNEFNGDGLEQTYLSIDELEKGRIKEKVDLSTGKKAVWRPYTIEEFDDTFQDVEPVYSVVKDTYHKRIVLVFRGTEGHLGAASSNWLANLNAVVHNEKPPLAVQEIDDEKIGLHKGYYKYLFDKTADEKDEESRTKFEQIVEDIMLLLKKYPGFRLHVTGHSLGGALATMCSFFLACEESIPTPVTCISFAAPRVGTRSFLNACQYLERTSQLRMLRVMNHQDTVAVIPILNYVHVGFQVRLYKDDTIPDLLYPNLKNDWKKWLQISWDNSIIASLNLGYDHIDYRQRLDQPKTKAFLESLPNIASLYTDKDLVGFELVRLGVRFTPATKF</sequence>
<proteinExistence type="predicted"/>
<dbReference type="Gene3D" id="3.40.50.1820">
    <property type="entry name" value="alpha/beta hydrolase"/>
    <property type="match status" value="1"/>
</dbReference>
<dbReference type="InterPro" id="IPR002921">
    <property type="entry name" value="Fungal_lipase-type"/>
</dbReference>
<gene>
    <name evidence="2" type="ORF">CTEN210_05356</name>
</gene>
<dbReference type="PANTHER" id="PTHR45856:SF11">
    <property type="entry name" value="FUNGAL LIPASE-LIKE DOMAIN-CONTAINING PROTEIN"/>
    <property type="match status" value="1"/>
</dbReference>
<feature type="domain" description="Fungal lipase-type" evidence="1">
    <location>
        <begin position="162"/>
        <end position="324"/>
    </location>
</feature>
<keyword evidence="3" id="KW-1185">Reference proteome</keyword>
<name>A0AAD3CPK0_9STRA</name>
<accession>A0AAD3CPK0</accession>
<dbReference type="PANTHER" id="PTHR45856">
    <property type="entry name" value="ALPHA/BETA-HYDROLASES SUPERFAMILY PROTEIN"/>
    <property type="match status" value="1"/>
</dbReference>
<dbReference type="InterPro" id="IPR029058">
    <property type="entry name" value="AB_hydrolase_fold"/>
</dbReference>
<dbReference type="InterPro" id="IPR051218">
    <property type="entry name" value="Sec_MonoDiacylglyc_Lipase"/>
</dbReference>
<dbReference type="AlphaFoldDB" id="A0AAD3CPK0"/>
<reference evidence="2 3" key="1">
    <citation type="journal article" date="2021" name="Sci. Rep.">
        <title>The genome of the diatom Chaetoceros tenuissimus carries an ancient integrated fragment of an extant virus.</title>
        <authorList>
            <person name="Hongo Y."/>
            <person name="Kimura K."/>
            <person name="Takaki Y."/>
            <person name="Yoshida Y."/>
            <person name="Baba S."/>
            <person name="Kobayashi G."/>
            <person name="Nagasaki K."/>
            <person name="Hano T."/>
            <person name="Tomaru Y."/>
        </authorList>
    </citation>
    <scope>NUCLEOTIDE SEQUENCE [LARGE SCALE GENOMIC DNA]</scope>
    <source>
        <strain evidence="2 3">NIES-3715</strain>
    </source>
</reference>
<comment type="caution">
    <text evidence="2">The sequence shown here is derived from an EMBL/GenBank/DDBJ whole genome shotgun (WGS) entry which is preliminary data.</text>
</comment>
<evidence type="ECO:0000259" key="1">
    <source>
        <dbReference type="Pfam" id="PF01764"/>
    </source>
</evidence>
<dbReference type="EMBL" id="BLLK01000029">
    <property type="protein sequence ID" value="GFH48880.1"/>
    <property type="molecule type" value="Genomic_DNA"/>
</dbReference>
<dbReference type="SUPFAM" id="SSF53474">
    <property type="entry name" value="alpha/beta-Hydrolases"/>
    <property type="match status" value="1"/>
</dbReference>